<keyword evidence="2" id="KW-1185">Reference proteome</keyword>
<evidence type="ECO:0000313" key="2">
    <source>
        <dbReference type="Proteomes" id="UP000735302"/>
    </source>
</evidence>
<evidence type="ECO:0000313" key="1">
    <source>
        <dbReference type="EMBL" id="GFO50420.1"/>
    </source>
</evidence>
<comment type="caution">
    <text evidence="1">The sequence shown here is derived from an EMBL/GenBank/DDBJ whole genome shotgun (WGS) entry which is preliminary data.</text>
</comment>
<accession>A0AAV4E2A4</accession>
<organism evidence="1 2">
    <name type="scientific">Plakobranchus ocellatus</name>
    <dbReference type="NCBI Taxonomy" id="259542"/>
    <lineage>
        <taxon>Eukaryota</taxon>
        <taxon>Metazoa</taxon>
        <taxon>Spiralia</taxon>
        <taxon>Lophotrochozoa</taxon>
        <taxon>Mollusca</taxon>
        <taxon>Gastropoda</taxon>
        <taxon>Heterobranchia</taxon>
        <taxon>Euthyneura</taxon>
        <taxon>Panpulmonata</taxon>
        <taxon>Sacoglossa</taxon>
        <taxon>Placobranchoidea</taxon>
        <taxon>Plakobranchidae</taxon>
        <taxon>Plakobranchus</taxon>
    </lineage>
</organism>
<reference evidence="1 2" key="1">
    <citation type="journal article" date="2021" name="Elife">
        <title>Chloroplast acquisition without the gene transfer in kleptoplastic sea slugs, Plakobranchus ocellatus.</title>
        <authorList>
            <person name="Maeda T."/>
            <person name="Takahashi S."/>
            <person name="Yoshida T."/>
            <person name="Shimamura S."/>
            <person name="Takaki Y."/>
            <person name="Nagai Y."/>
            <person name="Toyoda A."/>
            <person name="Suzuki Y."/>
            <person name="Arimoto A."/>
            <person name="Ishii H."/>
            <person name="Satoh N."/>
            <person name="Nishiyama T."/>
            <person name="Hasebe M."/>
            <person name="Maruyama T."/>
            <person name="Minagawa J."/>
            <person name="Obokata J."/>
            <person name="Shigenobu S."/>
        </authorList>
    </citation>
    <scope>NUCLEOTIDE SEQUENCE [LARGE SCALE GENOMIC DNA]</scope>
</reference>
<sequence>MTGRKAKQVLCGRQGINPFTYRVKPMQWKGPSDVLATVGPDDYGINMNRKEKSFNASLLKRSTMRDAVSDEAQMCDGSVSAASLAVV</sequence>
<dbReference type="EMBL" id="BLXT01008609">
    <property type="protein sequence ID" value="GFO50420.1"/>
    <property type="molecule type" value="Genomic_DNA"/>
</dbReference>
<protein>
    <submittedName>
        <fullName evidence="1">Uncharacterized protein</fullName>
    </submittedName>
</protein>
<dbReference type="Proteomes" id="UP000735302">
    <property type="component" value="Unassembled WGS sequence"/>
</dbReference>
<name>A0AAV4E2A4_9GAST</name>
<proteinExistence type="predicted"/>
<gene>
    <name evidence="1" type="ORF">PoB_007692500</name>
</gene>
<dbReference type="AlphaFoldDB" id="A0AAV4E2A4"/>